<dbReference type="Proteomes" id="UP000445696">
    <property type="component" value="Unassembled WGS sequence"/>
</dbReference>
<dbReference type="InterPro" id="IPR014547">
    <property type="entry name" value="UCP028477"/>
</dbReference>
<sequence length="69" mass="8095">MKNRNFQGTVVRIWFFESVFGALFKDNITFSDHTEEERGKGLYEFVSEKALVQYLRQENLLADNFEIAG</sequence>
<gene>
    <name evidence="1" type="ORF">GQF03_06960</name>
</gene>
<organism evidence="1 2">
    <name type="scientific">Sneathiella chungangensis</name>
    <dbReference type="NCBI Taxonomy" id="1418234"/>
    <lineage>
        <taxon>Bacteria</taxon>
        <taxon>Pseudomonadati</taxon>
        <taxon>Pseudomonadota</taxon>
        <taxon>Alphaproteobacteria</taxon>
        <taxon>Sneathiellales</taxon>
        <taxon>Sneathiellaceae</taxon>
        <taxon>Sneathiella</taxon>
    </lineage>
</organism>
<protein>
    <submittedName>
        <fullName evidence="1">DUF2145 domain-containing protein</fullName>
    </submittedName>
</protein>
<name>A0A845MDL8_9PROT</name>
<evidence type="ECO:0000313" key="2">
    <source>
        <dbReference type="Proteomes" id="UP000445696"/>
    </source>
</evidence>
<evidence type="ECO:0000313" key="1">
    <source>
        <dbReference type="EMBL" id="MZR22068.1"/>
    </source>
</evidence>
<dbReference type="OrthoDB" id="8893883at2"/>
<dbReference type="RefSeq" id="WP_161338486.1">
    <property type="nucleotide sequence ID" value="NZ_JBHSDG010000006.1"/>
</dbReference>
<dbReference type="AlphaFoldDB" id="A0A845MDL8"/>
<reference evidence="1 2" key="1">
    <citation type="journal article" date="2014" name="Int. J. Syst. Evol. Microbiol.">
        <title>Sneathiella chungangensis sp. nov., isolated from a marine sand, and emended description of the genus Sneathiella.</title>
        <authorList>
            <person name="Siamphan C."/>
            <person name="Kim H."/>
            <person name="Lee J.S."/>
            <person name="Kim W."/>
        </authorList>
    </citation>
    <scope>NUCLEOTIDE SEQUENCE [LARGE SCALE GENOMIC DNA]</scope>
    <source>
        <strain evidence="1 2">KCTC 32476</strain>
    </source>
</reference>
<accession>A0A845MDL8</accession>
<comment type="caution">
    <text evidence="1">The sequence shown here is derived from an EMBL/GenBank/DDBJ whole genome shotgun (WGS) entry which is preliminary data.</text>
</comment>
<proteinExistence type="predicted"/>
<dbReference type="Pfam" id="PF09916">
    <property type="entry name" value="DUF2145"/>
    <property type="match status" value="1"/>
</dbReference>
<keyword evidence="2" id="KW-1185">Reference proteome</keyword>
<dbReference type="EMBL" id="WTVA01000002">
    <property type="protein sequence ID" value="MZR22068.1"/>
    <property type="molecule type" value="Genomic_DNA"/>
</dbReference>